<gene>
    <name evidence="2" type="ORF">U0C82_06850</name>
</gene>
<evidence type="ECO:0008006" key="4">
    <source>
        <dbReference type="Google" id="ProtNLM"/>
    </source>
</evidence>
<name>A0ABU5I0I6_9HYPH</name>
<protein>
    <recommendedName>
        <fullName evidence="4">HicA toxin of toxin-antitoxin</fullName>
    </recommendedName>
</protein>
<proteinExistence type="predicted"/>
<organism evidence="2 3">
    <name type="scientific">Fulvimarina uroteuthidis</name>
    <dbReference type="NCBI Taxonomy" id="3098149"/>
    <lineage>
        <taxon>Bacteria</taxon>
        <taxon>Pseudomonadati</taxon>
        <taxon>Pseudomonadota</taxon>
        <taxon>Alphaproteobacteria</taxon>
        <taxon>Hyphomicrobiales</taxon>
        <taxon>Aurantimonadaceae</taxon>
        <taxon>Fulvimarina</taxon>
    </lineage>
</organism>
<comment type="caution">
    <text evidence="2">The sequence shown here is derived from an EMBL/GenBank/DDBJ whole genome shotgun (WGS) entry which is preliminary data.</text>
</comment>
<accession>A0ABU5I0I6</accession>
<evidence type="ECO:0000313" key="2">
    <source>
        <dbReference type="EMBL" id="MDY8108862.1"/>
    </source>
</evidence>
<dbReference type="EMBL" id="JAXLPB010000002">
    <property type="protein sequence ID" value="MDY8108862.1"/>
    <property type="molecule type" value="Genomic_DNA"/>
</dbReference>
<sequence>MLQAIAVLEREGVRFKQTSGHQLKVGLLSFYPGKGTIYRDRDPHALDAKGLPAFLRLLRDDGLADANSKPVRPVDDPAGFAIDLGDPNDKFAVE</sequence>
<dbReference type="Proteomes" id="UP001294412">
    <property type="component" value="Unassembled WGS sequence"/>
</dbReference>
<feature type="region of interest" description="Disordered" evidence="1">
    <location>
        <begin position="65"/>
        <end position="94"/>
    </location>
</feature>
<evidence type="ECO:0000256" key="1">
    <source>
        <dbReference type="SAM" id="MobiDB-lite"/>
    </source>
</evidence>
<evidence type="ECO:0000313" key="3">
    <source>
        <dbReference type="Proteomes" id="UP001294412"/>
    </source>
</evidence>
<keyword evidence="3" id="KW-1185">Reference proteome</keyword>
<dbReference type="RefSeq" id="WP_322186330.1">
    <property type="nucleotide sequence ID" value="NZ_JAXLPB010000002.1"/>
</dbReference>
<reference evidence="2 3" key="1">
    <citation type="submission" date="2023-12" db="EMBL/GenBank/DDBJ databases">
        <title>Description of Novel Strain Fulvimarina sp. 2208YS6-2-32 isolated from Uroteuthis (Photololigo) edulis.</title>
        <authorList>
            <person name="Park J.-S."/>
        </authorList>
    </citation>
    <scope>NUCLEOTIDE SEQUENCE [LARGE SCALE GENOMIC DNA]</scope>
    <source>
        <strain evidence="2 3">2208YS6-2-32</strain>
    </source>
</reference>